<dbReference type="RefSeq" id="WP_329409203.1">
    <property type="nucleotide sequence ID" value="NZ_CP109441.1"/>
</dbReference>
<dbReference type="Gene3D" id="3.40.1190.20">
    <property type="match status" value="1"/>
</dbReference>
<keyword evidence="5" id="KW-1185">Reference proteome</keyword>
<keyword evidence="2 4" id="KW-0418">Kinase</keyword>
<accession>A0ABZ1YRR6</accession>
<dbReference type="PANTHER" id="PTHR10584">
    <property type="entry name" value="SUGAR KINASE"/>
    <property type="match status" value="1"/>
</dbReference>
<protein>
    <submittedName>
        <fullName evidence="4">PfkB family carbohydrate kinase</fullName>
    </submittedName>
</protein>
<dbReference type="PANTHER" id="PTHR10584:SF166">
    <property type="entry name" value="RIBOKINASE"/>
    <property type="match status" value="1"/>
</dbReference>
<organism evidence="4 5">
    <name type="scientific">Nocardia vinacea</name>
    <dbReference type="NCBI Taxonomy" id="96468"/>
    <lineage>
        <taxon>Bacteria</taxon>
        <taxon>Bacillati</taxon>
        <taxon>Actinomycetota</taxon>
        <taxon>Actinomycetes</taxon>
        <taxon>Mycobacteriales</taxon>
        <taxon>Nocardiaceae</taxon>
        <taxon>Nocardia</taxon>
    </lineage>
</organism>
<gene>
    <name evidence="4" type="ORF">OG563_42660</name>
</gene>
<dbReference type="EMBL" id="CP109441">
    <property type="protein sequence ID" value="WUV45721.1"/>
    <property type="molecule type" value="Genomic_DNA"/>
</dbReference>
<dbReference type="SUPFAM" id="SSF53613">
    <property type="entry name" value="Ribokinase-like"/>
    <property type="match status" value="1"/>
</dbReference>
<dbReference type="GO" id="GO:0016301">
    <property type="term" value="F:kinase activity"/>
    <property type="evidence" value="ECO:0007669"/>
    <property type="project" value="UniProtKB-KW"/>
</dbReference>
<dbReference type="InterPro" id="IPR011611">
    <property type="entry name" value="PfkB_dom"/>
</dbReference>
<evidence type="ECO:0000256" key="1">
    <source>
        <dbReference type="ARBA" id="ARBA00022679"/>
    </source>
</evidence>
<dbReference type="Proteomes" id="UP001432062">
    <property type="component" value="Chromosome"/>
</dbReference>
<reference evidence="4" key="1">
    <citation type="submission" date="2022-10" db="EMBL/GenBank/DDBJ databases">
        <title>The complete genomes of actinobacterial strains from the NBC collection.</title>
        <authorList>
            <person name="Joergensen T.S."/>
            <person name="Alvarez Arevalo M."/>
            <person name="Sterndorff E.B."/>
            <person name="Faurdal D."/>
            <person name="Vuksanovic O."/>
            <person name="Mourched A.-S."/>
            <person name="Charusanti P."/>
            <person name="Shaw S."/>
            <person name="Blin K."/>
            <person name="Weber T."/>
        </authorList>
    </citation>
    <scope>NUCLEOTIDE SEQUENCE</scope>
    <source>
        <strain evidence="4">NBC_01482</strain>
    </source>
</reference>
<evidence type="ECO:0000256" key="2">
    <source>
        <dbReference type="ARBA" id="ARBA00022777"/>
    </source>
</evidence>
<dbReference type="Pfam" id="PF00294">
    <property type="entry name" value="PfkB"/>
    <property type="match status" value="1"/>
</dbReference>
<feature type="domain" description="Carbohydrate kinase PfkB" evidence="3">
    <location>
        <begin position="14"/>
        <end position="254"/>
    </location>
</feature>
<evidence type="ECO:0000313" key="5">
    <source>
        <dbReference type="Proteomes" id="UP001432062"/>
    </source>
</evidence>
<evidence type="ECO:0000313" key="4">
    <source>
        <dbReference type="EMBL" id="WUV45721.1"/>
    </source>
</evidence>
<proteinExistence type="predicted"/>
<sequence length="324" mass="34467">MVTGAEQWHPHGVVTVIGDAVIDHIYRTDTMPSEGSEASGTFEAQVGGKGLNRAVAAARLGLRVRLVTVIGDDDSGRRIIEYLRRENVDTGLVKVVPGTTPVAVVMVDRNGAGAFIGRVDGAKLGIADLRGEQVRAAIVSSDAVLLTFELPTEVINEALSMIRATPQRPRLVVHPAPPVENFQDLERHFEPIDYLNGSSWELGELAGDSDSVGGEHFATTIAPALLARGAYCVCEVEGLACRVRSGTRQLDIPARPEAVSETSPAASAAFDAALAYRLVRTGQPANRADFEWATAAMAATRTTSPLADGMPTMHEIDRIVAPAR</sequence>
<name>A0ABZ1YRR6_9NOCA</name>
<evidence type="ECO:0000259" key="3">
    <source>
        <dbReference type="Pfam" id="PF00294"/>
    </source>
</evidence>
<keyword evidence="1" id="KW-0808">Transferase</keyword>
<dbReference type="InterPro" id="IPR029056">
    <property type="entry name" value="Ribokinase-like"/>
</dbReference>